<name>A0AAC9LBG7_9PSEU</name>
<gene>
    <name evidence="1" type="ORF">UA74_06000</name>
</gene>
<organism evidence="1 2">
    <name type="scientific">Actinoalloteichus fjordicus</name>
    <dbReference type="NCBI Taxonomy" id="1612552"/>
    <lineage>
        <taxon>Bacteria</taxon>
        <taxon>Bacillati</taxon>
        <taxon>Actinomycetota</taxon>
        <taxon>Actinomycetes</taxon>
        <taxon>Pseudonocardiales</taxon>
        <taxon>Pseudonocardiaceae</taxon>
        <taxon>Actinoalloteichus</taxon>
    </lineage>
</organism>
<evidence type="ECO:0000313" key="1">
    <source>
        <dbReference type="EMBL" id="APU13274.1"/>
    </source>
</evidence>
<sequence length="92" mass="10330">MILPTKGIAPDRALVTVGAQILRQLDAPLTVSQTWSRLREWRAANHHPAPISFGWFVLSLDVLFALGVVEFRDDLLTKRRVDDAAAPQRRLS</sequence>
<proteinExistence type="predicted"/>
<protein>
    <submittedName>
        <fullName evidence="1">Uncharacterized protein</fullName>
    </submittedName>
</protein>
<dbReference type="AlphaFoldDB" id="A0AAC9LBG7"/>
<keyword evidence="2" id="KW-1185">Reference proteome</keyword>
<dbReference type="RefSeq" id="WP_075739415.1">
    <property type="nucleotide sequence ID" value="NZ_CP016076.1"/>
</dbReference>
<accession>A0AAC9LBG7</accession>
<dbReference type="EMBL" id="CP016076">
    <property type="protein sequence ID" value="APU13274.1"/>
    <property type="molecule type" value="Genomic_DNA"/>
</dbReference>
<dbReference type="Pfam" id="PF20293">
    <property type="entry name" value="MC6"/>
    <property type="match status" value="1"/>
</dbReference>
<evidence type="ECO:0000313" key="2">
    <source>
        <dbReference type="Proteomes" id="UP000185511"/>
    </source>
</evidence>
<dbReference type="Proteomes" id="UP000185511">
    <property type="component" value="Chromosome"/>
</dbReference>
<reference evidence="2" key="1">
    <citation type="submission" date="2016-06" db="EMBL/GenBank/DDBJ databases">
        <title>Complete genome sequence of Actinoalloteichus fjordicus DSM 46855 (=ADI127-17), type strain of the new species Actinoalloteichus fjordicus.</title>
        <authorList>
            <person name="Ruckert C."/>
            <person name="Nouioui I."/>
            <person name="Willmese J."/>
            <person name="van Wezel G."/>
            <person name="Klenk H.-P."/>
            <person name="Kalinowski J."/>
            <person name="Zotchev S.B."/>
        </authorList>
    </citation>
    <scope>NUCLEOTIDE SEQUENCE [LARGE SCALE GENOMIC DNA]</scope>
    <source>
        <strain evidence="2">ADI127-7</strain>
    </source>
</reference>
<dbReference type="KEGG" id="acad:UA74_06000"/>
<dbReference type="InterPro" id="IPR046897">
    <property type="entry name" value="ABC-3C_MC6"/>
</dbReference>